<dbReference type="InterPro" id="IPR036890">
    <property type="entry name" value="HATPase_C_sf"/>
</dbReference>
<dbReference type="Pfam" id="PF00512">
    <property type="entry name" value="HisKA"/>
    <property type="match status" value="1"/>
</dbReference>
<dbReference type="RefSeq" id="WP_331703283.1">
    <property type="nucleotide sequence ID" value="NZ_JAZHBO010000001.1"/>
</dbReference>
<dbReference type="PANTHER" id="PTHR43547">
    <property type="entry name" value="TWO-COMPONENT HISTIDINE KINASE"/>
    <property type="match status" value="1"/>
</dbReference>
<organism evidence="7 8">
    <name type="scientific">Aquilutibacter rugosus</name>
    <dbReference type="NCBI Taxonomy" id="3115820"/>
    <lineage>
        <taxon>Bacteria</taxon>
        <taxon>Pseudomonadati</taxon>
        <taxon>Pseudomonadota</taxon>
        <taxon>Gammaproteobacteria</taxon>
        <taxon>Lysobacterales</taxon>
        <taxon>Lysobacteraceae</taxon>
        <taxon>Aquilutibacter</taxon>
    </lineage>
</organism>
<evidence type="ECO:0000256" key="4">
    <source>
        <dbReference type="PROSITE-ProRule" id="PRU00169"/>
    </source>
</evidence>
<dbReference type="EC" id="2.7.13.3" evidence="2"/>
<keyword evidence="7" id="KW-0808">Transferase</keyword>
<dbReference type="CDD" id="cd00082">
    <property type="entry name" value="HisKA"/>
    <property type="match status" value="1"/>
</dbReference>
<proteinExistence type="predicted"/>
<name>A0ABU7UX76_9GAMM</name>
<dbReference type="Pfam" id="PF00072">
    <property type="entry name" value="Response_reg"/>
    <property type="match status" value="1"/>
</dbReference>
<accession>A0ABU7UX76</accession>
<dbReference type="InterPro" id="IPR036097">
    <property type="entry name" value="HisK_dim/P_sf"/>
</dbReference>
<dbReference type="SUPFAM" id="SSF55874">
    <property type="entry name" value="ATPase domain of HSP90 chaperone/DNA topoisomerase II/histidine kinase"/>
    <property type="match status" value="1"/>
</dbReference>
<dbReference type="PANTHER" id="PTHR43547:SF2">
    <property type="entry name" value="HYBRID SIGNAL TRANSDUCTION HISTIDINE KINASE C"/>
    <property type="match status" value="1"/>
</dbReference>
<dbReference type="SMART" id="SM00448">
    <property type="entry name" value="REC"/>
    <property type="match status" value="1"/>
</dbReference>
<feature type="domain" description="Histidine kinase" evidence="5">
    <location>
        <begin position="149"/>
        <end position="367"/>
    </location>
</feature>
<dbReference type="GO" id="GO:0016301">
    <property type="term" value="F:kinase activity"/>
    <property type="evidence" value="ECO:0007669"/>
    <property type="project" value="UniProtKB-KW"/>
</dbReference>
<dbReference type="EMBL" id="JAZHBO010000001">
    <property type="protein sequence ID" value="MEF2155185.1"/>
    <property type="molecule type" value="Genomic_DNA"/>
</dbReference>
<feature type="domain" description="Response regulatory" evidence="6">
    <location>
        <begin position="11"/>
        <end position="127"/>
    </location>
</feature>
<dbReference type="InterPro" id="IPR005467">
    <property type="entry name" value="His_kinase_dom"/>
</dbReference>
<dbReference type="InterPro" id="IPR001789">
    <property type="entry name" value="Sig_transdc_resp-reg_receiver"/>
</dbReference>
<evidence type="ECO:0000259" key="5">
    <source>
        <dbReference type="PROSITE" id="PS50109"/>
    </source>
</evidence>
<dbReference type="SUPFAM" id="SSF47384">
    <property type="entry name" value="Homodimeric domain of signal transducing histidine kinase"/>
    <property type="match status" value="1"/>
</dbReference>
<dbReference type="Gene3D" id="1.10.287.130">
    <property type="match status" value="1"/>
</dbReference>
<comment type="caution">
    <text evidence="7">The sequence shown here is derived from an EMBL/GenBank/DDBJ whole genome shotgun (WGS) entry which is preliminary data.</text>
</comment>
<dbReference type="PROSITE" id="PS50109">
    <property type="entry name" value="HIS_KIN"/>
    <property type="match status" value="1"/>
</dbReference>
<dbReference type="PROSITE" id="PS50110">
    <property type="entry name" value="RESPONSE_REGULATORY"/>
    <property type="match status" value="1"/>
</dbReference>
<dbReference type="PRINTS" id="PR00344">
    <property type="entry name" value="BCTRLSENSOR"/>
</dbReference>
<dbReference type="Gene3D" id="3.40.50.2300">
    <property type="match status" value="1"/>
</dbReference>
<sequence>MLFQYVKEPGRVLVIDDQQANLDTARMLLEAEGYLVRCEVSGRQGLDAIPEFKPDLILLDMMMPGMDGFDVLRELREQQLTQRIPVLFVTAAYDDMTLERAFDLGVVDFVARPYRRNELRARVNAHLRLKQTNDRLQRTAREREEVVNLVAHDLKNPLSSILFATQMLRDGSVAPERIGRYYEIIQDAGNDAVGYIHDYLEQRAAQTQAVPQAGRANLTAVAEWIDRRYRERLEQTGMPLTVIKPPEPVTVSIAEQVLRQVGENLITNALKYAPNAPVEVAVHAGAPGYWRLRVTDHGPGLTESQQRQLFKPFVRLHSQRQGSNDERLSSGLGLSLAKRTIESHGGQMWYERGSDGGSSFVIEAGAA</sequence>
<keyword evidence="3 4" id="KW-0597">Phosphoprotein</keyword>
<protein>
    <recommendedName>
        <fullName evidence="2">histidine kinase</fullName>
        <ecNumber evidence="2">2.7.13.3</ecNumber>
    </recommendedName>
</protein>
<keyword evidence="8" id="KW-1185">Reference proteome</keyword>
<dbReference type="Pfam" id="PF02518">
    <property type="entry name" value="HATPase_c"/>
    <property type="match status" value="1"/>
</dbReference>
<evidence type="ECO:0000259" key="6">
    <source>
        <dbReference type="PROSITE" id="PS50110"/>
    </source>
</evidence>
<evidence type="ECO:0000313" key="7">
    <source>
        <dbReference type="EMBL" id="MEF2155185.1"/>
    </source>
</evidence>
<comment type="catalytic activity">
    <reaction evidence="1">
        <text>ATP + protein L-histidine = ADP + protein N-phospho-L-histidine.</text>
        <dbReference type="EC" id="2.7.13.3"/>
    </reaction>
</comment>
<evidence type="ECO:0000313" key="8">
    <source>
        <dbReference type="Proteomes" id="UP001356170"/>
    </source>
</evidence>
<dbReference type="Proteomes" id="UP001356170">
    <property type="component" value="Unassembled WGS sequence"/>
</dbReference>
<evidence type="ECO:0000256" key="3">
    <source>
        <dbReference type="ARBA" id="ARBA00022553"/>
    </source>
</evidence>
<dbReference type="SMART" id="SM00387">
    <property type="entry name" value="HATPase_c"/>
    <property type="match status" value="1"/>
</dbReference>
<keyword evidence="7" id="KW-0418">Kinase</keyword>
<dbReference type="CDD" id="cd00075">
    <property type="entry name" value="HATPase"/>
    <property type="match status" value="1"/>
</dbReference>
<dbReference type="InterPro" id="IPR003594">
    <property type="entry name" value="HATPase_dom"/>
</dbReference>
<dbReference type="Gene3D" id="3.30.565.10">
    <property type="entry name" value="Histidine kinase-like ATPase, C-terminal domain"/>
    <property type="match status" value="1"/>
</dbReference>
<dbReference type="SUPFAM" id="SSF52172">
    <property type="entry name" value="CheY-like"/>
    <property type="match status" value="1"/>
</dbReference>
<feature type="modified residue" description="4-aspartylphosphate" evidence="4">
    <location>
        <position position="60"/>
    </location>
</feature>
<dbReference type="InterPro" id="IPR011006">
    <property type="entry name" value="CheY-like_superfamily"/>
</dbReference>
<reference evidence="7 8" key="1">
    <citation type="submission" date="2024-01" db="EMBL/GenBank/DDBJ databases">
        <title>Novel species of the genus Luteimonas isolated from rivers.</title>
        <authorList>
            <person name="Lu H."/>
        </authorList>
    </citation>
    <scope>NUCLEOTIDE SEQUENCE [LARGE SCALE GENOMIC DNA]</scope>
    <source>
        <strain evidence="7 8">FXH3W</strain>
    </source>
</reference>
<evidence type="ECO:0000256" key="2">
    <source>
        <dbReference type="ARBA" id="ARBA00012438"/>
    </source>
</evidence>
<evidence type="ECO:0000256" key="1">
    <source>
        <dbReference type="ARBA" id="ARBA00000085"/>
    </source>
</evidence>
<dbReference type="SMART" id="SM00388">
    <property type="entry name" value="HisKA"/>
    <property type="match status" value="1"/>
</dbReference>
<dbReference type="InterPro" id="IPR004358">
    <property type="entry name" value="Sig_transdc_His_kin-like_C"/>
</dbReference>
<gene>
    <name evidence="7" type="ORF">V3390_02920</name>
</gene>
<dbReference type="InterPro" id="IPR003661">
    <property type="entry name" value="HisK_dim/P_dom"/>
</dbReference>